<dbReference type="RefSeq" id="WP_327966225.1">
    <property type="nucleotide sequence ID" value="NZ_JARMQG010000019.1"/>
</dbReference>
<proteinExistence type="predicted"/>
<reference evidence="1 2" key="1">
    <citation type="submission" date="2023-03" db="EMBL/GenBank/DDBJ databases">
        <title>Bacillus Genome Sequencing.</title>
        <authorList>
            <person name="Dunlap C."/>
        </authorList>
    </citation>
    <scope>NUCLEOTIDE SEQUENCE [LARGE SCALE GENOMIC DNA]</scope>
    <source>
        <strain evidence="1 2">B-14544</strain>
    </source>
</reference>
<evidence type="ECO:0000313" key="1">
    <source>
        <dbReference type="EMBL" id="MED3561369.1"/>
    </source>
</evidence>
<accession>A0ABU6N581</accession>
<feature type="non-terminal residue" evidence="1">
    <location>
        <position position="1"/>
    </location>
</feature>
<keyword evidence="2" id="KW-1185">Reference proteome</keyword>
<evidence type="ECO:0000313" key="2">
    <source>
        <dbReference type="Proteomes" id="UP001330749"/>
    </source>
</evidence>
<dbReference type="Proteomes" id="UP001330749">
    <property type="component" value="Unassembled WGS sequence"/>
</dbReference>
<name>A0ABU6N581_9BACI</name>
<sequence length="75" mass="8737">RSISKYGLGFYNYGNRFFSRGVLNGWESIHVYYNDKTQITILLNIHSKNTKIKTIVNDIYTIMNLKQSSNLKESS</sequence>
<comment type="caution">
    <text evidence="1">The sequence shown here is derived from an EMBL/GenBank/DDBJ whole genome shotgun (WGS) entry which is preliminary data.</text>
</comment>
<evidence type="ECO:0008006" key="3">
    <source>
        <dbReference type="Google" id="ProtNLM"/>
    </source>
</evidence>
<organism evidence="1 2">
    <name type="scientific">Bacillus xiapuensis</name>
    <dbReference type="NCBI Taxonomy" id="2014075"/>
    <lineage>
        <taxon>Bacteria</taxon>
        <taxon>Bacillati</taxon>
        <taxon>Bacillota</taxon>
        <taxon>Bacilli</taxon>
        <taxon>Bacillales</taxon>
        <taxon>Bacillaceae</taxon>
        <taxon>Bacillus</taxon>
    </lineage>
</organism>
<protein>
    <recommendedName>
        <fullName evidence="3">Serine hydrolase</fullName>
    </recommendedName>
</protein>
<gene>
    <name evidence="1" type="ORF">P4447_02245</name>
</gene>
<dbReference type="EMBL" id="JARMQG010000019">
    <property type="protein sequence ID" value="MED3561369.1"/>
    <property type="molecule type" value="Genomic_DNA"/>
</dbReference>